<protein>
    <submittedName>
        <fullName evidence="1">Uncharacterized protein</fullName>
    </submittedName>
</protein>
<evidence type="ECO:0000313" key="1">
    <source>
        <dbReference type="EMBL" id="CDG96768.1"/>
    </source>
</evidence>
<accession>A0A077NED5</accession>
<organism evidence="1">
    <name type="scientific">Xenorhabdus bovienii str. puntauvense</name>
    <dbReference type="NCBI Taxonomy" id="1398201"/>
    <lineage>
        <taxon>Bacteria</taxon>
        <taxon>Pseudomonadati</taxon>
        <taxon>Pseudomonadota</taxon>
        <taxon>Gammaproteobacteria</taxon>
        <taxon>Enterobacterales</taxon>
        <taxon>Morganellaceae</taxon>
        <taxon>Xenorhabdus</taxon>
    </lineage>
</organism>
<reference evidence="1" key="1">
    <citation type="submission" date="2013-07" db="EMBL/GenBank/DDBJ databases">
        <title>Sub-species coevolution in mutualistic symbiosis.</title>
        <authorList>
            <person name="Murfin K."/>
            <person name="Klassen J."/>
            <person name="Lee M."/>
            <person name="Forst S."/>
            <person name="Stock P."/>
            <person name="Goodrich-Blair H."/>
        </authorList>
    </citation>
    <scope>NUCLEOTIDE SEQUENCE [LARGE SCALE GENOMIC DNA]</scope>
    <source>
        <strain evidence="1">Puntauvense</strain>
    </source>
</reference>
<comment type="caution">
    <text evidence="1">The sequence shown here is derived from an EMBL/GenBank/DDBJ whole genome shotgun (WGS) entry which is preliminary data.</text>
</comment>
<sequence>MDKLYRNDIFAVSPARQFTLLPLLVDIQACLTSQAELILPLYPTE</sequence>
<name>A0A077NED5_XENBV</name>
<proteinExistence type="predicted"/>
<dbReference type="EMBL" id="CBSW010000139">
    <property type="protein sequence ID" value="CDG96768.1"/>
    <property type="molecule type" value="Genomic_DNA"/>
</dbReference>
<dbReference type="Proteomes" id="UP000028511">
    <property type="component" value="Unassembled WGS sequence"/>
</dbReference>
<dbReference type="RefSeq" id="WP_155272381.1">
    <property type="nucleotide sequence ID" value="NZ_CAWLWN010000192.1"/>
</dbReference>
<dbReference type="AlphaFoldDB" id="A0A077NED5"/>
<dbReference type="HOGENOM" id="CLU_3207078_0_0_6"/>
<gene>
    <name evidence="1" type="ORF">XBP1_2230014</name>
</gene>